<reference evidence="1 2" key="1">
    <citation type="submission" date="2023-05" db="EMBL/GenBank/DDBJ databases">
        <title>A 100% complete, gapless, phased diploid assembly of the Scenedesmus obliquus UTEX 3031 genome.</title>
        <authorList>
            <person name="Biondi T.C."/>
            <person name="Hanschen E.R."/>
            <person name="Kwon T."/>
            <person name="Eng W."/>
            <person name="Kruse C.P.S."/>
            <person name="Koehler S.I."/>
            <person name="Kunde Y."/>
            <person name="Gleasner C.D."/>
            <person name="You Mak K.T."/>
            <person name="Polle J."/>
            <person name="Hovde B.T."/>
            <person name="Starkenburg S.R."/>
        </authorList>
    </citation>
    <scope>NUCLEOTIDE SEQUENCE [LARGE SCALE GENOMIC DNA]</scope>
    <source>
        <strain evidence="1 2">DOE0152z</strain>
    </source>
</reference>
<organism evidence="1 2">
    <name type="scientific">Tetradesmus obliquus</name>
    <name type="common">Green alga</name>
    <name type="synonym">Acutodesmus obliquus</name>
    <dbReference type="NCBI Taxonomy" id="3088"/>
    <lineage>
        <taxon>Eukaryota</taxon>
        <taxon>Viridiplantae</taxon>
        <taxon>Chlorophyta</taxon>
        <taxon>core chlorophytes</taxon>
        <taxon>Chlorophyceae</taxon>
        <taxon>CS clade</taxon>
        <taxon>Sphaeropleales</taxon>
        <taxon>Scenedesmaceae</taxon>
        <taxon>Tetradesmus</taxon>
    </lineage>
</organism>
<dbReference type="Proteomes" id="UP001244341">
    <property type="component" value="Chromosome 9b"/>
</dbReference>
<accession>A0ABY8UBZ7</accession>
<dbReference type="EMBL" id="CP126216">
    <property type="protein sequence ID" value="WIA17897.1"/>
    <property type="molecule type" value="Genomic_DNA"/>
</dbReference>
<sequence>MTIDASMAQHSPMPPLLLVKQQLGVGWWSQNLLPLLVAQKSTAAATLSCKQLRRLCQGGQQALTLDGDGLQETAAVARIPAHFPACRKLTVVPRSSDDLAFHLPDALDALTGWVLDEPVQSKYLASKGLGMAS</sequence>
<keyword evidence="2" id="KW-1185">Reference proteome</keyword>
<name>A0ABY8UBZ7_TETOB</name>
<protein>
    <submittedName>
        <fullName evidence="1">Uncharacterized protein</fullName>
    </submittedName>
</protein>
<gene>
    <name evidence="1" type="ORF">OEZ85_009395</name>
</gene>
<evidence type="ECO:0000313" key="2">
    <source>
        <dbReference type="Proteomes" id="UP001244341"/>
    </source>
</evidence>
<proteinExistence type="predicted"/>
<evidence type="ECO:0000313" key="1">
    <source>
        <dbReference type="EMBL" id="WIA17897.1"/>
    </source>
</evidence>